<proteinExistence type="predicted"/>
<dbReference type="EMBL" id="RKHL01000001">
    <property type="protein sequence ID" value="ROR83655.1"/>
    <property type="molecule type" value="Genomic_DNA"/>
</dbReference>
<feature type="active site" description="Charge relay system" evidence="1">
    <location>
        <position position="272"/>
    </location>
</feature>
<dbReference type="InterPro" id="IPR008391">
    <property type="entry name" value="AXE1_dom"/>
</dbReference>
<feature type="domain" description="Acetyl xylan esterase" evidence="3">
    <location>
        <begin position="1"/>
        <end position="319"/>
    </location>
</feature>
<name>A0A3N2C826_9MICO</name>
<dbReference type="RefSeq" id="WP_085511451.1">
    <property type="nucleotide sequence ID" value="NZ_FXAP01000002.1"/>
</dbReference>
<feature type="active site" description="Charge relay system" evidence="1">
    <location>
        <position position="302"/>
    </location>
</feature>
<dbReference type="InterPro" id="IPR029058">
    <property type="entry name" value="AB_hydrolase_fold"/>
</dbReference>
<dbReference type="Proteomes" id="UP000266915">
    <property type="component" value="Unassembled WGS sequence"/>
</dbReference>
<accession>A0A3N2C826</accession>
<dbReference type="GO" id="GO:0005976">
    <property type="term" value="P:polysaccharide metabolic process"/>
    <property type="evidence" value="ECO:0007669"/>
    <property type="project" value="TreeGrafter"/>
</dbReference>
<dbReference type="PANTHER" id="PTHR40111:SF1">
    <property type="entry name" value="CEPHALOSPORIN-C DEACETYLASE"/>
    <property type="match status" value="1"/>
</dbReference>
<evidence type="ECO:0000313" key="4">
    <source>
        <dbReference type="EMBL" id="ROR83655.1"/>
    </source>
</evidence>
<evidence type="ECO:0000256" key="1">
    <source>
        <dbReference type="PIRSR" id="PIRSR639069-1"/>
    </source>
</evidence>
<dbReference type="SUPFAM" id="SSF53474">
    <property type="entry name" value="alpha/beta-Hydrolases"/>
    <property type="match status" value="1"/>
</dbReference>
<dbReference type="PANTHER" id="PTHR40111">
    <property type="entry name" value="CEPHALOSPORIN-C DEACETYLASE"/>
    <property type="match status" value="1"/>
</dbReference>
<protein>
    <submittedName>
        <fullName evidence="4">Cephalosporin-C deacetylase</fullName>
    </submittedName>
</protein>
<keyword evidence="5" id="KW-1185">Reference proteome</keyword>
<organism evidence="4 5">
    <name type="scientific">Plantibacter flavus</name>
    <dbReference type="NCBI Taxonomy" id="150123"/>
    <lineage>
        <taxon>Bacteria</taxon>
        <taxon>Bacillati</taxon>
        <taxon>Actinomycetota</taxon>
        <taxon>Actinomycetes</taxon>
        <taxon>Micrococcales</taxon>
        <taxon>Microbacteriaceae</taxon>
        <taxon>Plantibacter</taxon>
    </lineage>
</organism>
<sequence length="322" mass="34270">MAQFDLPLAQLQQYLPDREEASDFDAFWADTLAEAHALAQPTVRERSNPELTGLVVEDVTFSGFGGSPIKGWFIRPAGATEPLPCIVHYIGYSGGRGLAHQWTMHPSAGYAVFVMDTRGQGSANLPGATADPFGSGPQVAGKMSAGLDSPETYYYRRVFTDAALAVDVVRSFPEVDPARVVVAGGSQGGGIALAAAGLCEGLAAALVDVPFLSHFRRALQITDASPFAELKTYLISRRGHEEEVFRTLSYFDATNFAARATAPALFSVALCDAVCPPSTVYAAFNHYAGTQKDIAVYPYNGHEGGGPVQQQAQLTFLADLLA</sequence>
<dbReference type="AlphaFoldDB" id="A0A3N2C826"/>
<dbReference type="Gene3D" id="3.40.50.1820">
    <property type="entry name" value="alpha/beta hydrolase"/>
    <property type="match status" value="1"/>
</dbReference>
<feature type="active site" description="Nucleophile" evidence="1">
    <location>
        <position position="186"/>
    </location>
</feature>
<evidence type="ECO:0000256" key="2">
    <source>
        <dbReference type="PIRSR" id="PIRSR639069-2"/>
    </source>
</evidence>
<gene>
    <name evidence="4" type="ORF">EDD42_3769</name>
</gene>
<dbReference type="InterPro" id="IPR039069">
    <property type="entry name" value="CE7"/>
</dbReference>
<evidence type="ECO:0000259" key="3">
    <source>
        <dbReference type="Pfam" id="PF05448"/>
    </source>
</evidence>
<comment type="caution">
    <text evidence="4">The sequence shown here is derived from an EMBL/GenBank/DDBJ whole genome shotgun (WGS) entry which is preliminary data.</text>
</comment>
<evidence type="ECO:0000313" key="5">
    <source>
        <dbReference type="Proteomes" id="UP000266915"/>
    </source>
</evidence>
<dbReference type="Pfam" id="PF05448">
    <property type="entry name" value="AXE1"/>
    <property type="match status" value="1"/>
</dbReference>
<reference evidence="4 5" key="1">
    <citation type="submission" date="2018-11" db="EMBL/GenBank/DDBJ databases">
        <title>Sequencing the genomes of 1000 actinobacteria strains.</title>
        <authorList>
            <person name="Klenk H.-P."/>
        </authorList>
    </citation>
    <scope>NUCLEOTIDE SEQUENCE [LARGE SCALE GENOMIC DNA]</scope>
    <source>
        <strain evidence="4 5">DSM 14012</strain>
    </source>
</reference>
<feature type="binding site" evidence="2">
    <location>
        <position position="92"/>
    </location>
    <ligand>
        <name>substrate</name>
    </ligand>
</feature>
<dbReference type="GO" id="GO:0052689">
    <property type="term" value="F:carboxylic ester hydrolase activity"/>
    <property type="evidence" value="ECO:0007669"/>
    <property type="project" value="TreeGrafter"/>
</dbReference>